<keyword evidence="3" id="KW-0479">Metal-binding</keyword>
<name>A0A178DD53_9EURO</name>
<dbReference type="PANTHER" id="PTHR42940:SF8">
    <property type="entry name" value="VACUOLAR PROTEIN SORTING-ASSOCIATED PROTEIN 11"/>
    <property type="match status" value="1"/>
</dbReference>
<feature type="domain" description="Enoyl reductase (ER)" evidence="7">
    <location>
        <begin position="25"/>
        <end position="386"/>
    </location>
</feature>
<dbReference type="GO" id="GO:0046872">
    <property type="term" value="F:metal ion binding"/>
    <property type="evidence" value="ECO:0007669"/>
    <property type="project" value="UniProtKB-KW"/>
</dbReference>
<keyword evidence="4" id="KW-0862">Zinc</keyword>
<evidence type="ECO:0000313" key="9">
    <source>
        <dbReference type="Proteomes" id="UP000185904"/>
    </source>
</evidence>
<dbReference type="InterPro" id="IPR013149">
    <property type="entry name" value="ADH-like_C"/>
</dbReference>
<proteinExistence type="inferred from homology"/>
<dbReference type="EMBL" id="LVCJ01000004">
    <property type="protein sequence ID" value="OAL39607.1"/>
    <property type="molecule type" value="Genomic_DNA"/>
</dbReference>
<accession>A0A178DD53</accession>
<evidence type="ECO:0000256" key="6">
    <source>
        <dbReference type="SAM" id="MobiDB-lite"/>
    </source>
</evidence>
<evidence type="ECO:0000256" key="4">
    <source>
        <dbReference type="ARBA" id="ARBA00022833"/>
    </source>
</evidence>
<dbReference type="SUPFAM" id="SSF51735">
    <property type="entry name" value="NAD(P)-binding Rossmann-fold domains"/>
    <property type="match status" value="1"/>
</dbReference>
<dbReference type="Gene3D" id="3.40.50.720">
    <property type="entry name" value="NAD(P)-binding Rossmann-like Domain"/>
    <property type="match status" value="1"/>
</dbReference>
<dbReference type="Pfam" id="PF08240">
    <property type="entry name" value="ADH_N"/>
    <property type="match status" value="1"/>
</dbReference>
<evidence type="ECO:0000256" key="3">
    <source>
        <dbReference type="ARBA" id="ARBA00022723"/>
    </source>
</evidence>
<keyword evidence="5" id="KW-0560">Oxidoreductase</keyword>
<dbReference type="Pfam" id="PF00107">
    <property type="entry name" value="ADH_zinc_N"/>
    <property type="match status" value="1"/>
</dbReference>
<dbReference type="GO" id="GO:0004022">
    <property type="term" value="F:alcohol dehydrogenase (NAD+) activity"/>
    <property type="evidence" value="ECO:0007669"/>
    <property type="project" value="TreeGrafter"/>
</dbReference>
<feature type="region of interest" description="Disordered" evidence="6">
    <location>
        <begin position="190"/>
        <end position="209"/>
    </location>
</feature>
<dbReference type="SMART" id="SM00829">
    <property type="entry name" value="PKS_ER"/>
    <property type="match status" value="1"/>
</dbReference>
<comment type="caution">
    <text evidence="8">The sequence shown here is derived from an EMBL/GenBank/DDBJ whole genome shotgun (WGS) entry which is preliminary data.</text>
</comment>
<comment type="similarity">
    <text evidence="2">Belongs to the zinc-containing alcohol dehydrogenase family.</text>
</comment>
<comment type="cofactor">
    <cofactor evidence="1">
        <name>Zn(2+)</name>
        <dbReference type="ChEBI" id="CHEBI:29105"/>
    </cofactor>
</comment>
<dbReference type="OrthoDB" id="256333at2759"/>
<dbReference type="AlphaFoldDB" id="A0A178DD53"/>
<sequence>MSPTTTTTTTTLPPEMLAAQLTAFNTAPVVQTTKTPSPSDLGPYDLLLRTAVASLCHTDLMVQAGFMPLRNGLPMTLSHEGTGVVVATGDAVPEEEFKAGDRVMSGITFRGCGKCENCLAPRERDWRQYCFAAEGATGVVTDGAFAEFHVVDARSSCKVPDGVGFLTAAPLACAGVTVYRALKVSGVVAQQRQGPEGEGEGEEGGGGGGGRRWIGIVGAGGGLGHFAVQFAKAAGLTVVAVEARDEALAIARKYGADHVLDARDGSEKVLAQVRAITPDGAGVDATINVSDHASSAALAASMTRSHGTVVQAAQPPEVTVRFEDIVLRDVTIKGTAHGGKAVAEEMLATVARHGVVAETQIFNGLGEVPRMFELLHKGEVRGKAVCVVAEDLV</sequence>
<dbReference type="Proteomes" id="UP000185904">
    <property type="component" value="Unassembled WGS sequence"/>
</dbReference>
<dbReference type="InterPro" id="IPR036291">
    <property type="entry name" value="NAD(P)-bd_dom_sf"/>
</dbReference>
<dbReference type="InterPro" id="IPR013154">
    <property type="entry name" value="ADH-like_N"/>
</dbReference>
<organism evidence="8 9">
    <name type="scientific">Fonsecaea nubica</name>
    <dbReference type="NCBI Taxonomy" id="856822"/>
    <lineage>
        <taxon>Eukaryota</taxon>
        <taxon>Fungi</taxon>
        <taxon>Dikarya</taxon>
        <taxon>Ascomycota</taxon>
        <taxon>Pezizomycotina</taxon>
        <taxon>Eurotiomycetes</taxon>
        <taxon>Chaetothyriomycetidae</taxon>
        <taxon>Chaetothyriales</taxon>
        <taxon>Herpotrichiellaceae</taxon>
        <taxon>Fonsecaea</taxon>
    </lineage>
</organism>
<evidence type="ECO:0000256" key="2">
    <source>
        <dbReference type="ARBA" id="ARBA00008072"/>
    </source>
</evidence>
<protein>
    <recommendedName>
        <fullName evidence="7">Enoyl reductase (ER) domain-containing protein</fullName>
    </recommendedName>
</protein>
<dbReference type="SUPFAM" id="SSF50129">
    <property type="entry name" value="GroES-like"/>
    <property type="match status" value="1"/>
</dbReference>
<dbReference type="PANTHER" id="PTHR42940">
    <property type="entry name" value="ALCOHOL DEHYDROGENASE 1-RELATED"/>
    <property type="match status" value="1"/>
</dbReference>
<evidence type="ECO:0000313" key="8">
    <source>
        <dbReference type="EMBL" id="OAL39607.1"/>
    </source>
</evidence>
<evidence type="ECO:0000256" key="1">
    <source>
        <dbReference type="ARBA" id="ARBA00001947"/>
    </source>
</evidence>
<dbReference type="GO" id="GO:0005737">
    <property type="term" value="C:cytoplasm"/>
    <property type="evidence" value="ECO:0007669"/>
    <property type="project" value="TreeGrafter"/>
</dbReference>
<evidence type="ECO:0000259" key="7">
    <source>
        <dbReference type="SMART" id="SM00829"/>
    </source>
</evidence>
<reference evidence="8 9" key="1">
    <citation type="submission" date="2016-03" db="EMBL/GenBank/DDBJ databases">
        <title>The draft genome sequence of Fonsecaea nubica causative agent of cutaneous subcutaneous infection in human host.</title>
        <authorList>
            <person name="Costa F."/>
            <person name="Sybren D.H."/>
            <person name="Raittz R.T."/>
            <person name="Weiss V.A."/>
            <person name="Leao A.C."/>
            <person name="Gomes R."/>
            <person name="De Souza E.M."/>
            <person name="Pedrosa F.O."/>
            <person name="Steffens M.B."/>
            <person name="Bombassaro A."/>
            <person name="Tadra-Sfeir M.Z."/>
            <person name="Moreno L.F."/>
            <person name="Najafzadeh M.J."/>
            <person name="Felipe M.S."/>
            <person name="Teixeira M."/>
            <person name="Sun J."/>
            <person name="Xi L."/>
            <person name="Castro M.A."/>
            <person name="Vicente V.A."/>
        </authorList>
    </citation>
    <scope>NUCLEOTIDE SEQUENCE [LARGE SCALE GENOMIC DNA]</scope>
    <source>
        <strain evidence="8 9">CBS 269.64</strain>
    </source>
</reference>
<dbReference type="InterPro" id="IPR020843">
    <property type="entry name" value="ER"/>
</dbReference>
<dbReference type="RefSeq" id="XP_022504619.1">
    <property type="nucleotide sequence ID" value="XM_022639311.1"/>
</dbReference>
<evidence type="ECO:0000256" key="5">
    <source>
        <dbReference type="ARBA" id="ARBA00023002"/>
    </source>
</evidence>
<dbReference type="InterPro" id="IPR011032">
    <property type="entry name" value="GroES-like_sf"/>
</dbReference>
<dbReference type="GeneID" id="34584429"/>
<gene>
    <name evidence="8" type="ORF">AYO20_01004</name>
</gene>
<keyword evidence="9" id="KW-1185">Reference proteome</keyword>
<dbReference type="Gene3D" id="3.90.180.10">
    <property type="entry name" value="Medium-chain alcohol dehydrogenases, catalytic domain"/>
    <property type="match status" value="1"/>
</dbReference>